<evidence type="ECO:0000313" key="3">
    <source>
        <dbReference type="Proteomes" id="UP000533905"/>
    </source>
</evidence>
<comment type="caution">
    <text evidence="2">The sequence shown here is derived from an EMBL/GenBank/DDBJ whole genome shotgun (WGS) entry which is preliminary data.</text>
</comment>
<feature type="coiled-coil region" evidence="1">
    <location>
        <begin position="456"/>
        <end position="483"/>
    </location>
</feature>
<accession>A0A7Y2JYG3</accession>
<dbReference type="AlphaFoldDB" id="A0A7Y2JYG3"/>
<proteinExistence type="predicted"/>
<sequence length="660" mass="74276">MFEMFGVKGASCPRCERKQGGDARYCAGCGMILGAPRNAPVLRENRWVAGPDELAVFFGVRELSGVFVKTLRVPATARAFILQGDKTTEVPQGEYEIEGFFTRLNHLLRDQHAEILVTRTGALPVEFRFDDVLTSEQLAVSTRLMVSLRIENVPAFARHFMTMPGTIGSKELSELLAAPVRQLAEEFVGARSIREMAGNRELREQLDERLQGGLKLLLAEYGLAVVKVDTVELRHDKYDANRAKVGSLWLAADERHVQVEHRKHLDDLYDAEEWQRLRRSEQQARVRQREAELRQDDAIARAELSLTGADRAHAVRSRQIELYARILDAESRKQALERGAGEVLAELEHELAKKGAARLDEAQEWKHLRALAQVRMRTELEVAQQETQQARQVARQRFSQALLQQQIRNKIEQANLIEDASRQHAELVRLRASEEDAARRARAIDEEEHVARHQALALANAARRREAERLQEWEDEQARQQVEATRTSLQQDKLQRTIELDARQSREQQAVQLEAEERRHALHLAEGDAQSQRELRRMDAFAAMDDTAKLALAAAPNAAALNDFMKTRVHATMDAGQLSALAGVVGAGQLTPAEALEQVRQEQARREVEVDKDRRHQVELLATQARFGTGIVAAVRQCAHGHPAREGDRFCASCGAPVPG</sequence>
<dbReference type="SUPFAM" id="SSF117892">
    <property type="entry name" value="Band 7/SPFH domain"/>
    <property type="match status" value="1"/>
</dbReference>
<dbReference type="Proteomes" id="UP000533905">
    <property type="component" value="Unassembled WGS sequence"/>
</dbReference>
<dbReference type="RefSeq" id="WP_171083640.1">
    <property type="nucleotide sequence ID" value="NZ_JABAIV010000003.1"/>
</dbReference>
<keyword evidence="3" id="KW-1185">Reference proteome</keyword>
<gene>
    <name evidence="2" type="ORF">HGB41_09540</name>
</gene>
<organism evidence="2 3">
    <name type="scientific">Telluria aromaticivorans</name>
    <dbReference type="NCBI Taxonomy" id="2725995"/>
    <lineage>
        <taxon>Bacteria</taxon>
        <taxon>Pseudomonadati</taxon>
        <taxon>Pseudomonadota</taxon>
        <taxon>Betaproteobacteria</taxon>
        <taxon>Burkholderiales</taxon>
        <taxon>Oxalobacteraceae</taxon>
        <taxon>Telluria group</taxon>
        <taxon>Telluria</taxon>
    </lineage>
</organism>
<dbReference type="InterPro" id="IPR036013">
    <property type="entry name" value="Band_7/SPFH_dom_sf"/>
</dbReference>
<keyword evidence="1" id="KW-0175">Coiled coil</keyword>
<name>A0A7Y2JYG3_9BURK</name>
<dbReference type="EMBL" id="JABAIV010000003">
    <property type="protein sequence ID" value="NNG23241.1"/>
    <property type="molecule type" value="Genomic_DNA"/>
</dbReference>
<reference evidence="2 3" key="1">
    <citation type="submission" date="2020-04" db="EMBL/GenBank/DDBJ databases">
        <title>Massilia sp. nov., a cold adapted bacteria isolated from Arctic soil.</title>
        <authorList>
            <person name="Son J."/>
            <person name="Ka J.-O."/>
        </authorList>
    </citation>
    <scope>NUCLEOTIDE SEQUENCE [LARGE SCALE GENOMIC DNA]</scope>
    <source>
        <strain evidence="2 3">ML15P13</strain>
    </source>
</reference>
<evidence type="ECO:0008006" key="4">
    <source>
        <dbReference type="Google" id="ProtNLM"/>
    </source>
</evidence>
<evidence type="ECO:0000313" key="2">
    <source>
        <dbReference type="EMBL" id="NNG23241.1"/>
    </source>
</evidence>
<evidence type="ECO:0000256" key="1">
    <source>
        <dbReference type="SAM" id="Coils"/>
    </source>
</evidence>
<protein>
    <recommendedName>
        <fullName evidence="4">Band 7 domain-containing protein</fullName>
    </recommendedName>
</protein>